<dbReference type="InterPro" id="IPR050771">
    <property type="entry name" value="Alpha-ketoacid_DH_E1_comp"/>
</dbReference>
<protein>
    <recommendedName>
        <fullName evidence="9">2-oxoisovalerate dehydrogenase subunit alpha</fullName>
        <ecNumber evidence="9">1.2.4.4</ecNumber>
    </recommendedName>
    <alternativeName>
        <fullName evidence="9">Branched-chain alpha-keto acid dehydrogenase E1 component alpha chain</fullName>
    </alternativeName>
</protein>
<dbReference type="InterPro" id="IPR029061">
    <property type="entry name" value="THDP-binding"/>
</dbReference>
<sequence length="472" mass="53931">MATWQHSSEMLKRLTERIQSKSSLSCHLRSLAQFGQLCLRRFSWSQHCTSQKICQSGFLHDSHSLLLRRYSASGSEYYFPGAVGAPYTDKLELIAGEKEGRVPCFRIMNEYGEISSNIAKEYHPDHQMEPSVMTSMYQHMLKLHVMDTMLYSAQRQGRISFYMTSFGEEATAIGSAAALETADVIFGQYREQGVLLWRGFTYRDFCNQCCGNALEPAKGRQMPVHYGSKELNFVTISSPLATQIPQASGYAYGMKLSNSKNITVCYFGEGAASEGDFHAALNFAATLECPVLFICRNNGYAISTPAKEQYRGDGIAGRGLAYGIDSMRVDGNDLWAVYFAVKEGKRRILQTSRPLLLELLTYRGGHHSTSDDSSRYRQKNEIELYSERLSPLRRMKRFLAFRNCWNDEMDEKYIEEQRKELLTALEEAEKAPKAPLEDLFHDVYDQLTPNLERQKTMLFEFLEREKHPTHFS</sequence>
<evidence type="ECO:0000313" key="12">
    <source>
        <dbReference type="Proteomes" id="UP000030680"/>
    </source>
</evidence>
<dbReference type="GO" id="GO:0009083">
    <property type="term" value="P:branched-chain amino acid catabolic process"/>
    <property type="evidence" value="ECO:0007669"/>
    <property type="project" value="TreeGrafter"/>
</dbReference>
<keyword evidence="6" id="KW-0630">Potassium</keyword>
<comment type="similarity">
    <text evidence="3 9">Belongs to the BCKDHA family.</text>
</comment>
<name>M2WW53_GALSU</name>
<comment type="function">
    <text evidence="9">The branched-chain alpha-keto dehydrogenase complex catalyzes the overall conversion of alpha-keto acids to acyl-CoA and CO(2). It contains multiple copies of three enzymatic components: branched-chain alpha-keto acid decarboxylase (E1), lipoamide acyltransferase (E2) and lipoamide dehydrogenase (E3).</text>
</comment>
<dbReference type="GeneID" id="17087085"/>
<keyword evidence="5" id="KW-0809">Transit peptide</keyword>
<dbReference type="Gene3D" id="3.40.50.970">
    <property type="match status" value="1"/>
</dbReference>
<accession>M2WW53</accession>
<evidence type="ECO:0000256" key="9">
    <source>
        <dbReference type="RuleBase" id="RU365014"/>
    </source>
</evidence>
<dbReference type="AlphaFoldDB" id="M2WW53"/>
<evidence type="ECO:0000256" key="6">
    <source>
        <dbReference type="ARBA" id="ARBA00022958"/>
    </source>
</evidence>
<dbReference type="Gramene" id="EME28230">
    <property type="protein sequence ID" value="EME28230"/>
    <property type="gene ID" value="Gasu_42330"/>
</dbReference>
<comment type="catalytic activity">
    <reaction evidence="9">
        <text>N(6)-[(R)-lipoyl]-L-lysyl-[protein] + 3-methyl-2-oxobutanoate + H(+) = N(6)-[(R)-S(8)-2-methylpropanoyldihydrolipoyl]-L-lysyl-[protein] + CO2</text>
        <dbReference type="Rhea" id="RHEA:13457"/>
        <dbReference type="Rhea" id="RHEA-COMP:10474"/>
        <dbReference type="Rhea" id="RHEA-COMP:10497"/>
        <dbReference type="ChEBI" id="CHEBI:11851"/>
        <dbReference type="ChEBI" id="CHEBI:15378"/>
        <dbReference type="ChEBI" id="CHEBI:16526"/>
        <dbReference type="ChEBI" id="CHEBI:83099"/>
        <dbReference type="ChEBI" id="CHEBI:83142"/>
        <dbReference type="EC" id="1.2.4.4"/>
    </reaction>
</comment>
<evidence type="ECO:0000313" key="11">
    <source>
        <dbReference type="EMBL" id="EME28230.1"/>
    </source>
</evidence>
<dbReference type="PANTHER" id="PTHR43380">
    <property type="entry name" value="2-OXOISOVALERATE DEHYDROGENASE SUBUNIT ALPHA, MITOCHONDRIAL"/>
    <property type="match status" value="1"/>
</dbReference>
<dbReference type="SUPFAM" id="SSF52518">
    <property type="entry name" value="Thiamin diphosphate-binding fold (THDP-binding)"/>
    <property type="match status" value="1"/>
</dbReference>
<comment type="cofactor">
    <cofactor evidence="1 9">
        <name>thiamine diphosphate</name>
        <dbReference type="ChEBI" id="CHEBI:58937"/>
    </cofactor>
</comment>
<gene>
    <name evidence="11" type="ORF">Gasu_42330</name>
</gene>
<dbReference type="GO" id="GO:0003863">
    <property type="term" value="F:branched-chain 2-oxo acid dehydrogenase activity"/>
    <property type="evidence" value="ECO:0007669"/>
    <property type="project" value="UniProtKB-EC"/>
</dbReference>
<keyword evidence="12" id="KW-1185">Reference proteome</keyword>
<dbReference type="InterPro" id="IPR001017">
    <property type="entry name" value="DH_E1"/>
</dbReference>
<evidence type="ECO:0000256" key="5">
    <source>
        <dbReference type="ARBA" id="ARBA00022946"/>
    </source>
</evidence>
<keyword evidence="9" id="KW-0786">Thiamine pyrophosphate</keyword>
<keyword evidence="8" id="KW-0496">Mitochondrion</keyword>
<dbReference type="OrthoDB" id="3845at2759"/>
<evidence type="ECO:0000256" key="2">
    <source>
        <dbReference type="ARBA" id="ARBA00004305"/>
    </source>
</evidence>
<evidence type="ECO:0000256" key="7">
    <source>
        <dbReference type="ARBA" id="ARBA00023002"/>
    </source>
</evidence>
<dbReference type="OMA" id="VLPYYRD"/>
<comment type="subcellular location">
    <subcellularLocation>
        <location evidence="2">Mitochondrion matrix</location>
    </subcellularLocation>
</comment>
<evidence type="ECO:0000256" key="3">
    <source>
        <dbReference type="ARBA" id="ARBA00008646"/>
    </source>
</evidence>
<dbReference type="EMBL" id="KB454522">
    <property type="protein sequence ID" value="EME28230.1"/>
    <property type="molecule type" value="Genomic_DNA"/>
</dbReference>
<reference evidence="12" key="1">
    <citation type="journal article" date="2013" name="Science">
        <title>Gene transfer from bacteria and archaea facilitated evolution of an extremophilic eukaryote.</title>
        <authorList>
            <person name="Schonknecht G."/>
            <person name="Chen W.H."/>
            <person name="Ternes C.M."/>
            <person name="Barbier G.G."/>
            <person name="Shrestha R.P."/>
            <person name="Stanke M."/>
            <person name="Brautigam A."/>
            <person name="Baker B.J."/>
            <person name="Banfield J.F."/>
            <person name="Garavito R.M."/>
            <person name="Carr K."/>
            <person name="Wilkerson C."/>
            <person name="Rensing S.A."/>
            <person name="Gagneul D."/>
            <person name="Dickenson N.E."/>
            <person name="Oesterhelt C."/>
            <person name="Lercher M.J."/>
            <person name="Weber A.P."/>
        </authorList>
    </citation>
    <scope>NUCLEOTIDE SEQUENCE [LARGE SCALE GENOMIC DNA]</scope>
    <source>
        <strain evidence="12">074W</strain>
    </source>
</reference>
<proteinExistence type="inferred from homology"/>
<dbReference type="FunFam" id="3.40.50.970:FF:000015">
    <property type="entry name" value="2-oxoisovalerate dehydrogenase subunit alpha"/>
    <property type="match status" value="1"/>
</dbReference>
<dbReference type="GO" id="GO:0046872">
    <property type="term" value="F:metal ion binding"/>
    <property type="evidence" value="ECO:0007669"/>
    <property type="project" value="UniProtKB-KW"/>
</dbReference>
<dbReference type="PANTHER" id="PTHR43380:SF1">
    <property type="entry name" value="2-OXOISOVALERATE DEHYDROGENASE SUBUNIT ALPHA, MITOCHONDRIAL"/>
    <property type="match status" value="1"/>
</dbReference>
<feature type="domain" description="Dehydrogenase E1 component" evidence="10">
    <location>
        <begin position="138"/>
        <end position="435"/>
    </location>
</feature>
<dbReference type="STRING" id="130081.M2WW53"/>
<dbReference type="RefSeq" id="XP_005704750.1">
    <property type="nucleotide sequence ID" value="XM_005704693.1"/>
</dbReference>
<evidence type="ECO:0000259" key="10">
    <source>
        <dbReference type="Pfam" id="PF00676"/>
    </source>
</evidence>
<dbReference type="GO" id="GO:0005759">
    <property type="term" value="C:mitochondrial matrix"/>
    <property type="evidence" value="ECO:0007669"/>
    <property type="project" value="UniProtKB-SubCell"/>
</dbReference>
<evidence type="ECO:0000256" key="4">
    <source>
        <dbReference type="ARBA" id="ARBA00022723"/>
    </source>
</evidence>
<evidence type="ECO:0000256" key="1">
    <source>
        <dbReference type="ARBA" id="ARBA00001964"/>
    </source>
</evidence>
<dbReference type="Proteomes" id="UP000030680">
    <property type="component" value="Unassembled WGS sequence"/>
</dbReference>
<keyword evidence="7 9" id="KW-0560">Oxidoreductase</keyword>
<dbReference type="eggNOG" id="KOG1182">
    <property type="taxonomic scope" value="Eukaryota"/>
</dbReference>
<dbReference type="KEGG" id="gsl:Gasu_42330"/>
<dbReference type="Pfam" id="PF00676">
    <property type="entry name" value="E1_dh"/>
    <property type="match status" value="1"/>
</dbReference>
<keyword evidence="4" id="KW-0479">Metal-binding</keyword>
<organism evidence="11 12">
    <name type="scientific">Galdieria sulphuraria</name>
    <name type="common">Red alga</name>
    <dbReference type="NCBI Taxonomy" id="130081"/>
    <lineage>
        <taxon>Eukaryota</taxon>
        <taxon>Rhodophyta</taxon>
        <taxon>Bangiophyceae</taxon>
        <taxon>Galdieriales</taxon>
        <taxon>Galdieriaceae</taxon>
        <taxon>Galdieria</taxon>
    </lineage>
</organism>
<dbReference type="CDD" id="cd02000">
    <property type="entry name" value="TPP_E1_PDC_ADC_BCADC"/>
    <property type="match status" value="1"/>
</dbReference>
<evidence type="ECO:0000256" key="8">
    <source>
        <dbReference type="ARBA" id="ARBA00023128"/>
    </source>
</evidence>
<dbReference type="EC" id="1.2.4.4" evidence="9"/>